<accession>A0A6J7ERM7</accession>
<evidence type="ECO:0000259" key="2">
    <source>
        <dbReference type="Pfam" id="PF07885"/>
    </source>
</evidence>
<evidence type="ECO:0000313" key="5">
    <source>
        <dbReference type="EMBL" id="CAB5032222.1"/>
    </source>
</evidence>
<dbReference type="Gene3D" id="1.10.287.70">
    <property type="match status" value="1"/>
</dbReference>
<feature type="transmembrane region" description="Helical" evidence="1">
    <location>
        <begin position="130"/>
        <end position="152"/>
    </location>
</feature>
<feature type="transmembrane region" description="Helical" evidence="1">
    <location>
        <begin position="99"/>
        <end position="118"/>
    </location>
</feature>
<reference evidence="4" key="1">
    <citation type="submission" date="2020-05" db="EMBL/GenBank/DDBJ databases">
        <authorList>
            <person name="Chiriac C."/>
            <person name="Salcher M."/>
            <person name="Ghai R."/>
            <person name="Kavagutti S V."/>
        </authorList>
    </citation>
    <scope>NUCLEOTIDE SEQUENCE</scope>
</reference>
<dbReference type="Pfam" id="PF07885">
    <property type="entry name" value="Ion_trans_2"/>
    <property type="match status" value="1"/>
</dbReference>
<keyword evidence="1" id="KW-1133">Transmembrane helix</keyword>
<sequence length="240" mass="26045">MTHDVKAHVVTLHDRWLAWSLDRYGILLGILVIDYLALLLMPSDAAAALCGVVTVGGTVLFALDVSGVNRNIRIAVRCMVGVLPVMAALYFLAPHLIRGVVGISFGLVLAATPVVILLRLLGHERVNMATLLAALDVYVLIGLVFAELYYGFAQFKVFNPFLAQVGEHTRSDFAYLSYVTLTTVGFGDLTPKSSWARSLVITEALIGNMVLVTAVARVVSLYGRTQTSLKQSEEETPSDH</sequence>
<dbReference type="EMBL" id="CAFBPM010000030">
    <property type="protein sequence ID" value="CAB5032222.1"/>
    <property type="molecule type" value="Genomic_DNA"/>
</dbReference>
<dbReference type="EMBL" id="CAFBLT010000004">
    <property type="protein sequence ID" value="CAB4883924.1"/>
    <property type="molecule type" value="Genomic_DNA"/>
</dbReference>
<feature type="transmembrane region" description="Helical" evidence="1">
    <location>
        <begin position="75"/>
        <end position="93"/>
    </location>
</feature>
<evidence type="ECO:0000313" key="4">
    <source>
        <dbReference type="EMBL" id="CAB4883924.1"/>
    </source>
</evidence>
<evidence type="ECO:0000313" key="3">
    <source>
        <dbReference type="EMBL" id="CAB4833456.1"/>
    </source>
</evidence>
<dbReference type="SUPFAM" id="SSF81324">
    <property type="entry name" value="Voltage-gated potassium channels"/>
    <property type="match status" value="1"/>
</dbReference>
<protein>
    <submittedName>
        <fullName evidence="4">Unannotated protein</fullName>
    </submittedName>
</protein>
<gene>
    <name evidence="3" type="ORF">UFOPK3164_01467</name>
    <name evidence="4" type="ORF">UFOPK3427_01816</name>
    <name evidence="5" type="ORF">UFOPK4112_01799</name>
</gene>
<keyword evidence="1" id="KW-0472">Membrane</keyword>
<dbReference type="EMBL" id="CAFABE010000091">
    <property type="protein sequence ID" value="CAB4833456.1"/>
    <property type="molecule type" value="Genomic_DNA"/>
</dbReference>
<name>A0A6J7ERM7_9ZZZZ</name>
<evidence type="ECO:0000256" key="1">
    <source>
        <dbReference type="SAM" id="Phobius"/>
    </source>
</evidence>
<proteinExistence type="predicted"/>
<dbReference type="InterPro" id="IPR013099">
    <property type="entry name" value="K_chnl_dom"/>
</dbReference>
<feature type="domain" description="Potassium channel" evidence="2">
    <location>
        <begin position="152"/>
        <end position="221"/>
    </location>
</feature>
<feature type="transmembrane region" description="Helical" evidence="1">
    <location>
        <begin position="46"/>
        <end position="63"/>
    </location>
</feature>
<organism evidence="4">
    <name type="scientific">freshwater metagenome</name>
    <dbReference type="NCBI Taxonomy" id="449393"/>
    <lineage>
        <taxon>unclassified sequences</taxon>
        <taxon>metagenomes</taxon>
        <taxon>ecological metagenomes</taxon>
    </lineage>
</organism>
<keyword evidence="1" id="KW-0812">Transmembrane</keyword>
<dbReference type="AlphaFoldDB" id="A0A6J7ERM7"/>
<feature type="transmembrane region" description="Helical" evidence="1">
    <location>
        <begin position="199"/>
        <end position="222"/>
    </location>
</feature>
<feature type="transmembrane region" description="Helical" evidence="1">
    <location>
        <begin position="21"/>
        <end position="40"/>
    </location>
</feature>